<organism evidence="9 10">
    <name type="scientific">Clostridium tepidiprofundi DSM 19306</name>
    <dbReference type="NCBI Taxonomy" id="1121338"/>
    <lineage>
        <taxon>Bacteria</taxon>
        <taxon>Bacillati</taxon>
        <taxon>Bacillota</taxon>
        <taxon>Clostridia</taxon>
        <taxon>Eubacteriales</taxon>
        <taxon>Clostridiaceae</taxon>
        <taxon>Clostridium</taxon>
    </lineage>
</organism>
<dbReference type="GO" id="GO:0005886">
    <property type="term" value="C:plasma membrane"/>
    <property type="evidence" value="ECO:0007669"/>
    <property type="project" value="UniProtKB-SubCell"/>
</dbReference>
<dbReference type="PANTHER" id="PTHR30572:SF4">
    <property type="entry name" value="ABC TRANSPORTER PERMEASE YTRF"/>
    <property type="match status" value="1"/>
</dbReference>
<feature type="transmembrane region" description="Helical" evidence="7">
    <location>
        <begin position="20"/>
        <end position="41"/>
    </location>
</feature>
<feature type="transmembrane region" description="Helical" evidence="7">
    <location>
        <begin position="307"/>
        <end position="333"/>
    </location>
</feature>
<feature type="domain" description="ABC3 transporter permease C-terminal" evidence="8">
    <location>
        <begin position="695"/>
        <end position="808"/>
    </location>
</feature>
<evidence type="ECO:0000256" key="4">
    <source>
        <dbReference type="ARBA" id="ARBA00022989"/>
    </source>
</evidence>
<keyword evidence="5 7" id="KW-0472">Membrane</keyword>
<comment type="subcellular location">
    <subcellularLocation>
        <location evidence="1">Cell membrane</location>
        <topology evidence="1">Multi-pass membrane protein</topology>
    </subcellularLocation>
</comment>
<feature type="transmembrane region" description="Helical" evidence="7">
    <location>
        <begin position="260"/>
        <end position="279"/>
    </location>
</feature>
<sequence>MDNYLCIMLKFIVRENKRTLLKCCSIFLSSLLITAIFFIVINIKNSQIEQAKKVSGDYHVEIRNINVNKINVLKNHINVDEIGIKKELVTSQLTQNMIFVDIGYYDENALKMLNAQIIKGRLPKNENEIVLEESVVKRLCLDEKLDQIVCLFFPKQKYVTQYGGISEREMSIYYKLVGILKDRPQEKVTINTLGLVSADSIDNFNLADINYDIYVRIKDNLSIYNAIDEIKNDLNISKKDIYYNTELINKVNVDVYKNTHLIVCLIAILVASGLMLNIFNISDIGTFRKIGLLYSIGMTYKQIRRIFLIEILILSMMSIPFGVLVGTEISKLLVVKLLHFQNGISCVKIDGRFIGISVVASFVSIMLAIIIPIIKIRSYSIADLLKLNMCIEEHKYYDEKTIKNSVMNLFGINTKIAYRNVWRNRRRAILTIVSLSSAIMLFIMISSVCYSFNPIEIARKYNVSDYIIKGFENTGYLMNDYSKIASLKGVEKIYRTHMDTIYVKVKVSNNFKGESEVNTFEYKRINRHNQYTLFKGNLYGYTNETLKLAKDDIISGYINIDNMKNSNIVIMVKDDYSNDLDLKVGDDIVILNNDKKLKCKIGAIVSYLPIRILGESNGPSFVVHENIYSKFIGAKTYSQFNIDIIDDADKQTLEVLSNNFNSIAHNITDGSVVSFREEIKKYEGYKRQINILFLSLMTIIIGVGIFSIMNTVNINMTLRIKEFALFRTYGMTKGQLRKTVIMEGIIYGVFSSFWGTVMGVIFSKIVFIFMSKYFPYVPWSIWLKSIVYACIGCVSLSILSSIIPLINFHKVRVVDVIRNDR</sequence>
<accession>A0A151B4L3</accession>
<dbReference type="RefSeq" id="WP_066823950.1">
    <property type="nucleotide sequence ID" value="NZ_LTBA01000009.1"/>
</dbReference>
<feature type="transmembrane region" description="Helical" evidence="7">
    <location>
        <begin position="428"/>
        <end position="453"/>
    </location>
</feature>
<dbReference type="EMBL" id="LTBA01000009">
    <property type="protein sequence ID" value="KYH34861.1"/>
    <property type="molecule type" value="Genomic_DNA"/>
</dbReference>
<dbReference type="InterPro" id="IPR003838">
    <property type="entry name" value="ABC3_permease_C"/>
</dbReference>
<comment type="caution">
    <text evidence="9">The sequence shown here is derived from an EMBL/GenBank/DDBJ whole genome shotgun (WGS) entry which is preliminary data.</text>
</comment>
<feature type="transmembrane region" description="Helical" evidence="7">
    <location>
        <begin position="691"/>
        <end position="712"/>
    </location>
</feature>
<dbReference type="STRING" id="1121338.CLTEP_11830"/>
<gene>
    <name evidence="9" type="ORF">CLTEP_11830</name>
</gene>
<feature type="transmembrane region" description="Helical" evidence="7">
    <location>
        <begin position="781"/>
        <end position="808"/>
    </location>
</feature>
<dbReference type="Pfam" id="PF02687">
    <property type="entry name" value="FtsX"/>
    <property type="match status" value="2"/>
</dbReference>
<evidence type="ECO:0000256" key="1">
    <source>
        <dbReference type="ARBA" id="ARBA00004651"/>
    </source>
</evidence>
<dbReference type="PANTHER" id="PTHR30572">
    <property type="entry name" value="MEMBRANE COMPONENT OF TRANSPORTER-RELATED"/>
    <property type="match status" value="1"/>
</dbReference>
<protein>
    <submittedName>
        <fullName evidence="9">Outer membrane-specific lipoprotein transporter subunit LolE</fullName>
    </submittedName>
</protein>
<dbReference type="Proteomes" id="UP000075531">
    <property type="component" value="Unassembled WGS sequence"/>
</dbReference>
<evidence type="ECO:0000259" key="8">
    <source>
        <dbReference type="Pfam" id="PF02687"/>
    </source>
</evidence>
<keyword evidence="10" id="KW-1185">Reference proteome</keyword>
<name>A0A151B4L3_9CLOT</name>
<feature type="transmembrane region" description="Helical" evidence="7">
    <location>
        <begin position="745"/>
        <end position="769"/>
    </location>
</feature>
<evidence type="ECO:0000313" key="9">
    <source>
        <dbReference type="EMBL" id="KYH34861.1"/>
    </source>
</evidence>
<comment type="similarity">
    <text evidence="6">Belongs to the ABC-4 integral membrane protein family.</text>
</comment>
<dbReference type="PATRIC" id="fig|1121338.3.peg.1214"/>
<dbReference type="InterPro" id="IPR050250">
    <property type="entry name" value="Macrolide_Exporter_MacB"/>
</dbReference>
<evidence type="ECO:0000256" key="7">
    <source>
        <dbReference type="SAM" id="Phobius"/>
    </source>
</evidence>
<evidence type="ECO:0000256" key="6">
    <source>
        <dbReference type="ARBA" id="ARBA00038076"/>
    </source>
</evidence>
<evidence type="ECO:0000256" key="5">
    <source>
        <dbReference type="ARBA" id="ARBA00023136"/>
    </source>
</evidence>
<keyword evidence="9" id="KW-0449">Lipoprotein</keyword>
<dbReference type="AlphaFoldDB" id="A0A151B4L3"/>
<keyword evidence="4 7" id="KW-1133">Transmembrane helix</keyword>
<reference evidence="9 10" key="1">
    <citation type="submission" date="2016-02" db="EMBL/GenBank/DDBJ databases">
        <title>Genome sequence of Clostridium tepidiprofundi DSM 19306.</title>
        <authorList>
            <person name="Poehlein A."/>
            <person name="Daniel R."/>
        </authorList>
    </citation>
    <scope>NUCLEOTIDE SEQUENCE [LARGE SCALE GENOMIC DNA]</scope>
    <source>
        <strain evidence="9 10">DSM 19306</strain>
    </source>
</reference>
<evidence type="ECO:0000256" key="2">
    <source>
        <dbReference type="ARBA" id="ARBA00022475"/>
    </source>
</evidence>
<evidence type="ECO:0000256" key="3">
    <source>
        <dbReference type="ARBA" id="ARBA00022692"/>
    </source>
</evidence>
<feature type="domain" description="ABC3 transporter permease C-terminal" evidence="8">
    <location>
        <begin position="262"/>
        <end position="380"/>
    </location>
</feature>
<proteinExistence type="inferred from homology"/>
<keyword evidence="2" id="KW-1003">Cell membrane</keyword>
<evidence type="ECO:0000313" key="10">
    <source>
        <dbReference type="Proteomes" id="UP000075531"/>
    </source>
</evidence>
<feature type="transmembrane region" description="Helical" evidence="7">
    <location>
        <begin position="353"/>
        <end position="374"/>
    </location>
</feature>
<keyword evidence="3 7" id="KW-0812">Transmembrane</keyword>
<dbReference type="GO" id="GO:0022857">
    <property type="term" value="F:transmembrane transporter activity"/>
    <property type="evidence" value="ECO:0007669"/>
    <property type="project" value="TreeGrafter"/>
</dbReference>